<feature type="repeat" description="TPR" evidence="3">
    <location>
        <begin position="545"/>
        <end position="578"/>
    </location>
</feature>
<evidence type="ECO:0000256" key="4">
    <source>
        <dbReference type="SAM" id="Phobius"/>
    </source>
</evidence>
<feature type="transmembrane region" description="Helical" evidence="4">
    <location>
        <begin position="186"/>
        <end position="202"/>
    </location>
</feature>
<organism evidence="5 6">
    <name type="scientific">Microbulbifer echini</name>
    <dbReference type="NCBI Taxonomy" id="1529067"/>
    <lineage>
        <taxon>Bacteria</taxon>
        <taxon>Pseudomonadati</taxon>
        <taxon>Pseudomonadota</taxon>
        <taxon>Gammaproteobacteria</taxon>
        <taxon>Cellvibrionales</taxon>
        <taxon>Microbulbiferaceae</taxon>
        <taxon>Microbulbifer</taxon>
    </lineage>
</organism>
<feature type="transmembrane region" description="Helical" evidence="4">
    <location>
        <begin position="367"/>
        <end position="384"/>
    </location>
</feature>
<sequence>MKNQKLVYKYCSPLAWLIFTVIIFVVYLHGVNGPFLFDDFSNLDALGAQGGINDWKNLWVYLFQGTSGPTGRPISLLSFLIDDNTWPSQPANFKYTNILIHLLNGCLVFWLQLVLLGRFSGSLAKESKFFVALVGSSLWLAHPLFTSTVLYVVQRMAMLSAMFVLAGMLSHAYFRTLIDERPRKAYWGMTLSLGFFGGGALLSKENGVLLPVFILVLESTIYSFQKNKLSSLWILIFLQVPTTFIVAYLFYLPIKQGFFIEWPERGYSPFERLITECRIIWEYIFNLYSFRGAGSGLFHDDYTVSTSLTSPASTVFSVLGVVISVLLFIIKRKEWPMLSLAFIFYLAGHLIESTTVGLELYFEHRNYLPAIFLFIPVGLLLLKLKNKVRYIATGTLFIILVFLLFNRVDLWGSSVRLAMAWAQESPSSVRAQRSAAIYLTQAGYPREAARILKVALEKRPSSHAILIHGMLLNCSLGQDISTEKERLLENLETTAFNPKLTNLLEGFLSVIETQDCPQLDYDYAEKFFLMLLNNPHAKSSDGFLHQIYYFLGVVKVAKGEVLTATTNFSKAISLRPRVGTYMQSLAVLASAEHCESALELSAHFGKKVLSGSALTEKEREYYINEHEIMIDNIRKSCGLSKDER</sequence>
<dbReference type="Proteomes" id="UP001569414">
    <property type="component" value="Unassembled WGS sequence"/>
</dbReference>
<dbReference type="InterPro" id="IPR011990">
    <property type="entry name" value="TPR-like_helical_dom_sf"/>
</dbReference>
<evidence type="ECO:0000256" key="3">
    <source>
        <dbReference type="PROSITE-ProRule" id="PRU00339"/>
    </source>
</evidence>
<name>A0ABV4NM68_9GAMM</name>
<feature type="transmembrane region" description="Helical" evidence="4">
    <location>
        <begin position="129"/>
        <end position="150"/>
    </location>
</feature>
<dbReference type="EMBL" id="JBGMEL010000007">
    <property type="protein sequence ID" value="MFA0790628.1"/>
    <property type="molecule type" value="Genomic_DNA"/>
</dbReference>
<keyword evidence="1" id="KW-0677">Repeat</keyword>
<accession>A0ABV4NM68</accession>
<dbReference type="SUPFAM" id="SSF48452">
    <property type="entry name" value="TPR-like"/>
    <property type="match status" value="1"/>
</dbReference>
<comment type="caution">
    <text evidence="5">The sequence shown here is derived from an EMBL/GenBank/DDBJ whole genome shotgun (WGS) entry which is preliminary data.</text>
</comment>
<dbReference type="PANTHER" id="PTHR44227">
    <property type="match status" value="1"/>
</dbReference>
<dbReference type="PROSITE" id="PS50005">
    <property type="entry name" value="TPR"/>
    <property type="match status" value="1"/>
</dbReference>
<dbReference type="PANTHER" id="PTHR44227:SF3">
    <property type="entry name" value="PROTEIN O-MANNOSYL-TRANSFERASE TMTC4"/>
    <property type="match status" value="1"/>
</dbReference>
<keyword evidence="4" id="KW-0812">Transmembrane</keyword>
<feature type="transmembrane region" description="Helical" evidence="4">
    <location>
        <begin position="7"/>
        <end position="28"/>
    </location>
</feature>
<evidence type="ECO:0008006" key="7">
    <source>
        <dbReference type="Google" id="ProtNLM"/>
    </source>
</evidence>
<feature type="transmembrane region" description="Helical" evidence="4">
    <location>
        <begin position="98"/>
        <end position="117"/>
    </location>
</feature>
<dbReference type="Gene3D" id="1.25.40.10">
    <property type="entry name" value="Tetratricopeptide repeat domain"/>
    <property type="match status" value="1"/>
</dbReference>
<keyword evidence="6" id="KW-1185">Reference proteome</keyword>
<dbReference type="InterPro" id="IPR019734">
    <property type="entry name" value="TPR_rpt"/>
</dbReference>
<keyword evidence="2 3" id="KW-0802">TPR repeat</keyword>
<proteinExistence type="predicted"/>
<gene>
    <name evidence="5" type="ORF">ACCI51_08710</name>
</gene>
<evidence type="ECO:0000313" key="6">
    <source>
        <dbReference type="Proteomes" id="UP001569414"/>
    </source>
</evidence>
<protein>
    <recommendedName>
        <fullName evidence="7">Tetratricopeptide repeat protein</fullName>
    </recommendedName>
</protein>
<dbReference type="RefSeq" id="WP_371843310.1">
    <property type="nucleotide sequence ID" value="NZ_JBGMEL010000007.1"/>
</dbReference>
<evidence type="ECO:0000313" key="5">
    <source>
        <dbReference type="EMBL" id="MFA0790628.1"/>
    </source>
</evidence>
<feature type="transmembrane region" description="Helical" evidence="4">
    <location>
        <begin position="208"/>
        <end position="225"/>
    </location>
</feature>
<reference evidence="5 6" key="1">
    <citation type="submission" date="2024-08" db="EMBL/GenBank/DDBJ databases">
        <authorList>
            <person name="Ishaq N."/>
        </authorList>
    </citation>
    <scope>NUCLEOTIDE SEQUENCE [LARGE SCALE GENOMIC DNA]</scope>
    <source>
        <strain evidence="5 6">JCM 30400</strain>
    </source>
</reference>
<feature type="transmembrane region" description="Helical" evidence="4">
    <location>
        <begin position="232"/>
        <end position="254"/>
    </location>
</feature>
<keyword evidence="4" id="KW-0472">Membrane</keyword>
<keyword evidence="4" id="KW-1133">Transmembrane helix</keyword>
<feature type="transmembrane region" description="Helical" evidence="4">
    <location>
        <begin position="342"/>
        <end position="361"/>
    </location>
</feature>
<feature type="transmembrane region" description="Helical" evidence="4">
    <location>
        <begin position="156"/>
        <end position="174"/>
    </location>
</feature>
<feature type="transmembrane region" description="Helical" evidence="4">
    <location>
        <begin position="312"/>
        <end position="330"/>
    </location>
</feature>
<evidence type="ECO:0000256" key="1">
    <source>
        <dbReference type="ARBA" id="ARBA00022737"/>
    </source>
</evidence>
<dbReference type="InterPro" id="IPR052346">
    <property type="entry name" value="O-mannosyl-transferase_TMTC"/>
</dbReference>
<evidence type="ECO:0000256" key="2">
    <source>
        <dbReference type="ARBA" id="ARBA00022803"/>
    </source>
</evidence>
<feature type="transmembrane region" description="Helical" evidence="4">
    <location>
        <begin position="391"/>
        <end position="408"/>
    </location>
</feature>